<keyword evidence="3" id="KW-1185">Reference proteome</keyword>
<dbReference type="PANTHER" id="PTHR43798:SF33">
    <property type="entry name" value="HYDROLASE, PUTATIVE (AFU_ORTHOLOGUE AFUA_2G14860)-RELATED"/>
    <property type="match status" value="1"/>
</dbReference>
<dbReference type="PRINTS" id="PR00412">
    <property type="entry name" value="EPOXHYDRLASE"/>
</dbReference>
<dbReference type="RefSeq" id="WP_344334749.1">
    <property type="nucleotide sequence ID" value="NZ_BAAAPZ010000002.1"/>
</dbReference>
<sequence>MHFPPSRPLTAGTDFPWLGPGPAPAVHFHPARARAGTSATRPVLLIHGFRGDHHGLGLIAHELRAHDVYVPDLPGFGRTPPPPDGLSLDAYTAHIAALAEALAQDTGQAPLLVGHSFGSILAAHTFAAHPRISPGLGLLSPIVTPALEGSARFLTGLTRLYYAAGSRLPERAGAALLSHPLIVRAMSEVMATTRDRRLRAYIHDQHAQHFSDYADRDSLAQAYEISIRHTVAEAAPGLAEAARPVLLVAGDADLIAPIADTRAFADSLRAASLTVTVEELHGVGHLLHYERAAETAEAISAFARRLPAEPSGG</sequence>
<evidence type="ECO:0000259" key="1">
    <source>
        <dbReference type="Pfam" id="PF12697"/>
    </source>
</evidence>
<proteinExistence type="predicted"/>
<dbReference type="PANTHER" id="PTHR43798">
    <property type="entry name" value="MONOACYLGLYCEROL LIPASE"/>
    <property type="match status" value="1"/>
</dbReference>
<name>A0ABN2WC64_9MICO</name>
<dbReference type="InterPro" id="IPR000639">
    <property type="entry name" value="Epox_hydrolase-like"/>
</dbReference>
<dbReference type="InterPro" id="IPR029058">
    <property type="entry name" value="AB_hydrolase_fold"/>
</dbReference>
<dbReference type="InterPro" id="IPR050266">
    <property type="entry name" value="AB_hydrolase_sf"/>
</dbReference>
<dbReference type="Pfam" id="PF12697">
    <property type="entry name" value="Abhydrolase_6"/>
    <property type="match status" value="1"/>
</dbReference>
<reference evidence="2 3" key="1">
    <citation type="journal article" date="2019" name="Int. J. Syst. Evol. Microbiol.">
        <title>The Global Catalogue of Microorganisms (GCM) 10K type strain sequencing project: providing services to taxonomists for standard genome sequencing and annotation.</title>
        <authorList>
            <consortium name="The Broad Institute Genomics Platform"/>
            <consortium name="The Broad Institute Genome Sequencing Center for Infectious Disease"/>
            <person name="Wu L."/>
            <person name="Ma J."/>
        </authorList>
    </citation>
    <scope>NUCLEOTIDE SEQUENCE [LARGE SCALE GENOMIC DNA]</scope>
    <source>
        <strain evidence="2 3">JCM 15900</strain>
    </source>
</reference>
<comment type="caution">
    <text evidence="2">The sequence shown here is derived from an EMBL/GenBank/DDBJ whole genome shotgun (WGS) entry which is preliminary data.</text>
</comment>
<feature type="domain" description="AB hydrolase-1" evidence="1">
    <location>
        <begin position="43"/>
        <end position="298"/>
    </location>
</feature>
<dbReference type="Gene3D" id="3.40.50.1820">
    <property type="entry name" value="alpha/beta hydrolase"/>
    <property type="match status" value="1"/>
</dbReference>
<protein>
    <recommendedName>
        <fullName evidence="1">AB hydrolase-1 domain-containing protein</fullName>
    </recommendedName>
</protein>
<dbReference type="EMBL" id="BAAAPZ010000002">
    <property type="protein sequence ID" value="GAA2089003.1"/>
    <property type="molecule type" value="Genomic_DNA"/>
</dbReference>
<evidence type="ECO:0000313" key="2">
    <source>
        <dbReference type="EMBL" id="GAA2089003.1"/>
    </source>
</evidence>
<accession>A0ABN2WC64</accession>
<gene>
    <name evidence="2" type="ORF">GCM10009823_04450</name>
</gene>
<evidence type="ECO:0000313" key="3">
    <source>
        <dbReference type="Proteomes" id="UP001500984"/>
    </source>
</evidence>
<organism evidence="2 3">
    <name type="scientific">Brevibacterium salitolerans</name>
    <dbReference type="NCBI Taxonomy" id="1403566"/>
    <lineage>
        <taxon>Bacteria</taxon>
        <taxon>Bacillati</taxon>
        <taxon>Actinomycetota</taxon>
        <taxon>Actinomycetes</taxon>
        <taxon>Micrococcales</taxon>
        <taxon>Brevibacteriaceae</taxon>
        <taxon>Brevibacterium</taxon>
    </lineage>
</organism>
<dbReference type="SUPFAM" id="SSF53474">
    <property type="entry name" value="alpha/beta-Hydrolases"/>
    <property type="match status" value="1"/>
</dbReference>
<dbReference type="Proteomes" id="UP001500984">
    <property type="component" value="Unassembled WGS sequence"/>
</dbReference>
<dbReference type="InterPro" id="IPR000073">
    <property type="entry name" value="AB_hydrolase_1"/>
</dbReference>